<name>A0ABQ2CWA2_9DEIO</name>
<organism evidence="3 4">
    <name type="scientific">Deinococcus roseus</name>
    <dbReference type="NCBI Taxonomy" id="392414"/>
    <lineage>
        <taxon>Bacteria</taxon>
        <taxon>Thermotogati</taxon>
        <taxon>Deinococcota</taxon>
        <taxon>Deinococci</taxon>
        <taxon>Deinococcales</taxon>
        <taxon>Deinococcaceae</taxon>
        <taxon>Deinococcus</taxon>
    </lineage>
</organism>
<dbReference type="Pfam" id="PF11303">
    <property type="entry name" value="DUF3105"/>
    <property type="match status" value="1"/>
</dbReference>
<dbReference type="RefSeq" id="WP_189001202.1">
    <property type="nucleotide sequence ID" value="NZ_BMOD01000003.1"/>
</dbReference>
<sequence length="171" mass="18530">MKLTHTTILLIAGLLALSACNNTPENIDGVETFTIEGKGVHKEGKISYEQTPPAGGPHNQVWQNCGVYDKPIYNEHAVHALEHGAVWITYQPDLPQADVDKLVEASKANSYTLVSPYPDLPSKVVVSAWGKQLKLESADDKRIKQFINKYAQSSEAPEPGATCSGGTSITQ</sequence>
<evidence type="ECO:0000256" key="1">
    <source>
        <dbReference type="SAM" id="MobiDB-lite"/>
    </source>
</evidence>
<feature type="chain" id="PRO_5047281481" description="DUF3105 domain-containing protein" evidence="2">
    <location>
        <begin position="22"/>
        <end position="171"/>
    </location>
</feature>
<evidence type="ECO:0000313" key="4">
    <source>
        <dbReference type="Proteomes" id="UP000632222"/>
    </source>
</evidence>
<keyword evidence="4" id="KW-1185">Reference proteome</keyword>
<dbReference type="InterPro" id="IPR021454">
    <property type="entry name" value="DUF3105"/>
</dbReference>
<proteinExistence type="predicted"/>
<gene>
    <name evidence="3" type="ORF">GCM10008938_11250</name>
</gene>
<evidence type="ECO:0000313" key="3">
    <source>
        <dbReference type="EMBL" id="GGJ26865.1"/>
    </source>
</evidence>
<dbReference type="Proteomes" id="UP000632222">
    <property type="component" value="Unassembled WGS sequence"/>
</dbReference>
<feature type="region of interest" description="Disordered" evidence="1">
    <location>
        <begin position="152"/>
        <end position="171"/>
    </location>
</feature>
<dbReference type="EMBL" id="BMOD01000003">
    <property type="protein sequence ID" value="GGJ26865.1"/>
    <property type="molecule type" value="Genomic_DNA"/>
</dbReference>
<reference evidence="4" key="1">
    <citation type="journal article" date="2019" name="Int. J. Syst. Evol. Microbiol.">
        <title>The Global Catalogue of Microorganisms (GCM) 10K type strain sequencing project: providing services to taxonomists for standard genome sequencing and annotation.</title>
        <authorList>
            <consortium name="The Broad Institute Genomics Platform"/>
            <consortium name="The Broad Institute Genome Sequencing Center for Infectious Disease"/>
            <person name="Wu L."/>
            <person name="Ma J."/>
        </authorList>
    </citation>
    <scope>NUCLEOTIDE SEQUENCE [LARGE SCALE GENOMIC DNA]</scope>
    <source>
        <strain evidence="4">JCM 14370</strain>
    </source>
</reference>
<feature type="signal peptide" evidence="2">
    <location>
        <begin position="1"/>
        <end position="21"/>
    </location>
</feature>
<protein>
    <recommendedName>
        <fullName evidence="5">DUF3105 domain-containing protein</fullName>
    </recommendedName>
</protein>
<keyword evidence="2" id="KW-0732">Signal</keyword>
<evidence type="ECO:0008006" key="5">
    <source>
        <dbReference type="Google" id="ProtNLM"/>
    </source>
</evidence>
<accession>A0ABQ2CWA2</accession>
<comment type="caution">
    <text evidence="3">The sequence shown here is derived from an EMBL/GenBank/DDBJ whole genome shotgun (WGS) entry which is preliminary data.</text>
</comment>
<evidence type="ECO:0000256" key="2">
    <source>
        <dbReference type="SAM" id="SignalP"/>
    </source>
</evidence>
<dbReference type="PROSITE" id="PS51257">
    <property type="entry name" value="PROKAR_LIPOPROTEIN"/>
    <property type="match status" value="1"/>
</dbReference>